<keyword evidence="2" id="KW-1003">Cell membrane</keyword>
<gene>
    <name evidence="9" type="ORF">ABIE04_002805</name>
</gene>
<evidence type="ECO:0000313" key="10">
    <source>
        <dbReference type="Proteomes" id="UP001549251"/>
    </source>
</evidence>
<dbReference type="EC" id="2.7.8.35" evidence="9"/>
<evidence type="ECO:0000256" key="1">
    <source>
        <dbReference type="ARBA" id="ARBA00004651"/>
    </source>
</evidence>
<evidence type="ECO:0000256" key="8">
    <source>
        <dbReference type="SAM" id="Phobius"/>
    </source>
</evidence>
<feature type="transmembrane region" description="Helical" evidence="8">
    <location>
        <begin position="73"/>
        <end position="92"/>
    </location>
</feature>
<feature type="transmembrane region" description="Helical" evidence="8">
    <location>
        <begin position="127"/>
        <end position="145"/>
    </location>
</feature>
<feature type="region of interest" description="Disordered" evidence="7">
    <location>
        <begin position="371"/>
        <end position="426"/>
    </location>
</feature>
<feature type="transmembrane region" description="Helical" evidence="8">
    <location>
        <begin position="32"/>
        <end position="53"/>
    </location>
</feature>
<feature type="transmembrane region" description="Helical" evidence="8">
    <location>
        <begin position="346"/>
        <end position="365"/>
    </location>
</feature>
<keyword evidence="4 8" id="KW-0812">Transmembrane</keyword>
<feature type="transmembrane region" description="Helical" evidence="8">
    <location>
        <begin position="157"/>
        <end position="176"/>
    </location>
</feature>
<organism evidence="9 10">
    <name type="scientific">Rhodanobacter soli</name>
    <dbReference type="NCBI Taxonomy" id="590609"/>
    <lineage>
        <taxon>Bacteria</taxon>
        <taxon>Pseudomonadati</taxon>
        <taxon>Pseudomonadota</taxon>
        <taxon>Gammaproteobacteria</taxon>
        <taxon>Lysobacterales</taxon>
        <taxon>Rhodanobacteraceae</taxon>
        <taxon>Rhodanobacter</taxon>
    </lineage>
</organism>
<protein>
    <submittedName>
        <fullName evidence="9">UDP-GlcNAc:undecaprenyl-phosphate GlcNAc-1-phosphate transferase</fullName>
        <ecNumber evidence="9">2.7.8.33</ecNumber>
        <ecNumber evidence="9">2.7.8.35</ecNumber>
    </submittedName>
</protein>
<feature type="transmembrane region" description="Helical" evidence="8">
    <location>
        <begin position="98"/>
        <end position="115"/>
    </location>
</feature>
<comment type="caution">
    <text evidence="9">The sequence shown here is derived from an EMBL/GenBank/DDBJ whole genome shotgun (WGS) entry which is preliminary data.</text>
</comment>
<dbReference type="Proteomes" id="UP001549251">
    <property type="component" value="Unassembled WGS sequence"/>
</dbReference>
<feature type="transmembrane region" description="Helical" evidence="8">
    <location>
        <begin position="306"/>
        <end position="334"/>
    </location>
</feature>
<feature type="transmembrane region" description="Helical" evidence="8">
    <location>
        <begin position="237"/>
        <end position="255"/>
    </location>
</feature>
<dbReference type="Pfam" id="PF00953">
    <property type="entry name" value="Glycos_transf_4"/>
    <property type="match status" value="1"/>
</dbReference>
<dbReference type="EC" id="2.7.8.33" evidence="9"/>
<keyword evidence="10" id="KW-1185">Reference proteome</keyword>
<feature type="transmembrane region" description="Helical" evidence="8">
    <location>
        <begin position="183"/>
        <end position="201"/>
    </location>
</feature>
<dbReference type="EMBL" id="JBEPSD010000002">
    <property type="protein sequence ID" value="MET4570444.1"/>
    <property type="molecule type" value="Genomic_DNA"/>
</dbReference>
<keyword evidence="5 8" id="KW-1133">Transmembrane helix</keyword>
<evidence type="ECO:0000256" key="4">
    <source>
        <dbReference type="ARBA" id="ARBA00022692"/>
    </source>
</evidence>
<evidence type="ECO:0000256" key="6">
    <source>
        <dbReference type="ARBA" id="ARBA00023136"/>
    </source>
</evidence>
<name>A0ABV2PZH7_9GAMM</name>
<dbReference type="PANTHER" id="PTHR22926:SF3">
    <property type="entry name" value="UNDECAPRENYL-PHOSPHATE ALPHA-N-ACETYLGLUCOSAMINYL 1-PHOSPHATE TRANSFERASE"/>
    <property type="match status" value="1"/>
</dbReference>
<keyword evidence="3 9" id="KW-0808">Transferase</keyword>
<dbReference type="GO" id="GO:0036380">
    <property type="term" value="F:UDP-N-acetylglucosamine-undecaprenyl-phosphate N-acetylglucosaminephosphotransferase activity"/>
    <property type="evidence" value="ECO:0007669"/>
    <property type="project" value="UniProtKB-EC"/>
</dbReference>
<accession>A0ABV2PZH7</accession>
<dbReference type="InterPro" id="IPR000715">
    <property type="entry name" value="Glycosyl_transferase_4"/>
</dbReference>
<comment type="subcellular location">
    <subcellularLocation>
        <location evidence="1">Cell membrane</location>
        <topology evidence="1">Multi-pass membrane protein</topology>
    </subcellularLocation>
</comment>
<dbReference type="CDD" id="cd06853">
    <property type="entry name" value="GT_WecA_like"/>
    <property type="match status" value="1"/>
</dbReference>
<sequence>MVCTTYKIELGWTRGIRSRLVGGKDAMHEPRLVIDCLVAACTSALAIVVLRRFAVSLGLVDHPDQRKQHIGDVPLVGGLAIFMGVAAGAATHGQFQEFEMVLLVTAAVLVLLGALDDRFDLSVRDRLLIQTIVILTVVASTGVYIHTLGTIFGHQVTLGWIGVPLTVIAVIGLVNAFNMMDGIDGLAGSLELVSIAAIILFADPTPLHGVIALLAVLAAASLPYLVANQGFMGGKIFLGDAGSMLIGYLLAWALIGMSQIPQTQLSPVNVLWCVALPVFDTFAVMYRRMRQGRSPFKPDRGHIHHILLGAGLGPRATLAVLIAVATGLALIGAFISSAAHSAGTNLTTFCVAMGAYVVTVTHVWLRQEARQHGASDPQRDADANAVSSDAGGESDPRELAGQGREFVVEASDETEAYGSARRSSRR</sequence>
<dbReference type="PANTHER" id="PTHR22926">
    <property type="entry name" value="PHOSPHO-N-ACETYLMURAMOYL-PENTAPEPTIDE-TRANSFERASE"/>
    <property type="match status" value="1"/>
</dbReference>
<feature type="transmembrane region" description="Helical" evidence="8">
    <location>
        <begin position="267"/>
        <end position="286"/>
    </location>
</feature>
<evidence type="ECO:0000256" key="2">
    <source>
        <dbReference type="ARBA" id="ARBA00022475"/>
    </source>
</evidence>
<evidence type="ECO:0000256" key="3">
    <source>
        <dbReference type="ARBA" id="ARBA00022679"/>
    </source>
</evidence>
<reference evidence="9 10" key="1">
    <citation type="submission" date="2024-06" db="EMBL/GenBank/DDBJ databases">
        <title>Sorghum-associated microbial communities from plants grown in Nebraska, USA.</title>
        <authorList>
            <person name="Schachtman D."/>
        </authorList>
    </citation>
    <scope>NUCLEOTIDE SEQUENCE [LARGE SCALE GENOMIC DNA]</scope>
    <source>
        <strain evidence="9 10">1757</strain>
    </source>
</reference>
<dbReference type="RefSeq" id="WP_354551390.1">
    <property type="nucleotide sequence ID" value="NZ_JBEPSD010000002.1"/>
</dbReference>
<proteinExistence type="predicted"/>
<evidence type="ECO:0000256" key="7">
    <source>
        <dbReference type="SAM" id="MobiDB-lite"/>
    </source>
</evidence>
<evidence type="ECO:0000313" key="9">
    <source>
        <dbReference type="EMBL" id="MET4570444.1"/>
    </source>
</evidence>
<evidence type="ECO:0000256" key="5">
    <source>
        <dbReference type="ARBA" id="ARBA00022989"/>
    </source>
</evidence>
<keyword evidence="6 8" id="KW-0472">Membrane</keyword>
<feature type="compositionally biased region" description="Basic and acidic residues" evidence="7">
    <location>
        <begin position="371"/>
        <end position="382"/>
    </location>
</feature>
<feature type="transmembrane region" description="Helical" evidence="8">
    <location>
        <begin position="207"/>
        <end position="225"/>
    </location>
</feature>